<name>A0A6J5M385_9CAUD</name>
<reference evidence="2" key="1">
    <citation type="submission" date="2020-04" db="EMBL/GenBank/DDBJ databases">
        <authorList>
            <person name="Chiriac C."/>
            <person name="Salcher M."/>
            <person name="Ghai R."/>
            <person name="Kavagutti S V."/>
        </authorList>
    </citation>
    <scope>NUCLEOTIDE SEQUENCE</scope>
</reference>
<protein>
    <submittedName>
        <fullName evidence="2">LT_GEWL domain containing protein</fullName>
    </submittedName>
</protein>
<dbReference type="PANTHER" id="PTHR37423:SF2">
    <property type="entry name" value="MEMBRANE-BOUND LYTIC MUREIN TRANSGLYCOSYLASE C"/>
    <property type="match status" value="1"/>
</dbReference>
<dbReference type="InterPro" id="IPR023346">
    <property type="entry name" value="Lysozyme-like_dom_sf"/>
</dbReference>
<dbReference type="Pfam" id="PF01464">
    <property type="entry name" value="SLT"/>
    <property type="match status" value="1"/>
</dbReference>
<organism evidence="2">
    <name type="scientific">uncultured Caudovirales phage</name>
    <dbReference type="NCBI Taxonomy" id="2100421"/>
    <lineage>
        <taxon>Viruses</taxon>
        <taxon>Duplodnaviria</taxon>
        <taxon>Heunggongvirae</taxon>
        <taxon>Uroviricota</taxon>
        <taxon>Caudoviricetes</taxon>
        <taxon>Peduoviridae</taxon>
        <taxon>Maltschvirus</taxon>
        <taxon>Maltschvirus maltsch</taxon>
    </lineage>
</organism>
<dbReference type="PANTHER" id="PTHR37423">
    <property type="entry name" value="SOLUBLE LYTIC MUREIN TRANSGLYCOSYLASE-RELATED"/>
    <property type="match status" value="1"/>
</dbReference>
<accession>A0A6J5M385</accession>
<evidence type="ECO:0000313" key="2">
    <source>
        <dbReference type="EMBL" id="CAB4141214.1"/>
    </source>
</evidence>
<dbReference type="EMBL" id="LR796388">
    <property type="protein sequence ID" value="CAB4141214.1"/>
    <property type="molecule type" value="Genomic_DNA"/>
</dbReference>
<evidence type="ECO:0000259" key="1">
    <source>
        <dbReference type="Pfam" id="PF01464"/>
    </source>
</evidence>
<dbReference type="InterPro" id="IPR008258">
    <property type="entry name" value="Transglycosylase_SLT_dom_1"/>
</dbReference>
<feature type="domain" description="Transglycosylase SLT" evidence="1">
    <location>
        <begin position="70"/>
        <end position="164"/>
    </location>
</feature>
<dbReference type="Gene3D" id="1.10.530.10">
    <property type="match status" value="1"/>
</dbReference>
<dbReference type="CDD" id="cd00254">
    <property type="entry name" value="LT-like"/>
    <property type="match status" value="1"/>
</dbReference>
<gene>
    <name evidence="2" type="ORF">UFOVP410_53</name>
</gene>
<proteinExistence type="predicted"/>
<sequence length="182" mass="19955">MKSDTNKQSNGAEFVALLIIIFLFFTNPSKLVSESVQDKSTPTSENLYFHVARFYGADVTPTKTILDEEIEKAADEFGLKRSVFKALVKVESGGNPRALSPVGARGVAQIMPFNARRCGLSSAEKLWDAILNLRCGAQILSEEVQEHGDYHKALTVYNCGKVHCSAGKLYANKVLSIAKRLS</sequence>
<dbReference type="SUPFAM" id="SSF53955">
    <property type="entry name" value="Lysozyme-like"/>
    <property type="match status" value="1"/>
</dbReference>